<evidence type="ECO:0008006" key="4">
    <source>
        <dbReference type="Google" id="ProtNLM"/>
    </source>
</evidence>
<dbReference type="AlphaFoldDB" id="A0A5B8NMB6"/>
<keyword evidence="1" id="KW-0472">Membrane</keyword>
<keyword evidence="3" id="KW-1185">Reference proteome</keyword>
<dbReference type="PANTHER" id="PTHR36785">
    <property type="entry name" value="OS05G0502500 PROTEIN"/>
    <property type="match status" value="1"/>
</dbReference>
<dbReference type="Proteomes" id="UP000318453">
    <property type="component" value="Chromosome"/>
</dbReference>
<evidence type="ECO:0000256" key="1">
    <source>
        <dbReference type="SAM" id="Phobius"/>
    </source>
</evidence>
<gene>
    <name evidence="2" type="ORF">FRE64_05530</name>
</gene>
<keyword evidence="1" id="KW-1133">Transmembrane helix</keyword>
<name>A0A5B8NMB6_9CHRO</name>
<dbReference type="KEGG" id="enn:FRE64_05530"/>
<dbReference type="PANTHER" id="PTHR36785:SF1">
    <property type="entry name" value="OS05G0502500 PROTEIN"/>
    <property type="match status" value="1"/>
</dbReference>
<sequence>MNQNFPKIAQLNLSGVGCWLTLIVIGLLLTSVGLGWVVNSLLIVLALAIILPAIALVGAQWWLRRNLVEDQCPVCQYQFTGFNGTMSRCPSCGEPLKIEKGKFQRITPPGTIDVDAVDVDASSE</sequence>
<feature type="transmembrane region" description="Helical" evidence="1">
    <location>
        <begin position="12"/>
        <end position="36"/>
    </location>
</feature>
<organism evidence="2 3">
    <name type="scientific">Euhalothece natronophila Z-M001</name>
    <dbReference type="NCBI Taxonomy" id="522448"/>
    <lineage>
        <taxon>Bacteria</taxon>
        <taxon>Bacillati</taxon>
        <taxon>Cyanobacteriota</taxon>
        <taxon>Cyanophyceae</taxon>
        <taxon>Oscillatoriophycideae</taxon>
        <taxon>Chroococcales</taxon>
        <taxon>Halothecacae</taxon>
        <taxon>Halothece cluster</taxon>
        <taxon>Euhalothece</taxon>
    </lineage>
</organism>
<dbReference type="RefSeq" id="WP_146295032.1">
    <property type="nucleotide sequence ID" value="NZ_CP042326.1"/>
</dbReference>
<proteinExistence type="predicted"/>
<dbReference type="OrthoDB" id="486490at2"/>
<feature type="transmembrane region" description="Helical" evidence="1">
    <location>
        <begin position="42"/>
        <end position="63"/>
    </location>
</feature>
<evidence type="ECO:0000313" key="3">
    <source>
        <dbReference type="Proteomes" id="UP000318453"/>
    </source>
</evidence>
<dbReference type="EMBL" id="CP042326">
    <property type="protein sequence ID" value="QDZ39430.1"/>
    <property type="molecule type" value="Genomic_DNA"/>
</dbReference>
<accession>A0A5B8NMB6</accession>
<dbReference type="PROSITE" id="PS51257">
    <property type="entry name" value="PROKAR_LIPOPROTEIN"/>
    <property type="match status" value="1"/>
</dbReference>
<reference evidence="2" key="1">
    <citation type="submission" date="2019-08" db="EMBL/GenBank/DDBJ databases">
        <title>Carotenoids and Carotenoid Binding Proteins in the Halophilic Cyanobacterium Euhalothece sp. ZM00.</title>
        <authorList>
            <person name="Cho S.M."/>
            <person name="Song J.Y."/>
            <person name="Park Y.-I."/>
        </authorList>
    </citation>
    <scope>NUCLEOTIDE SEQUENCE [LARGE SCALE GENOMIC DNA]</scope>
    <source>
        <strain evidence="2">Z-M001</strain>
    </source>
</reference>
<keyword evidence="1" id="KW-0812">Transmembrane</keyword>
<evidence type="ECO:0000313" key="2">
    <source>
        <dbReference type="EMBL" id="QDZ39430.1"/>
    </source>
</evidence>
<protein>
    <recommendedName>
        <fullName evidence="4">Hydrogenase maturation nickel metallochaperone HypA</fullName>
    </recommendedName>
</protein>